<dbReference type="PROSITE" id="PS50030">
    <property type="entry name" value="UBA"/>
    <property type="match status" value="1"/>
</dbReference>
<dbReference type="Gene3D" id="1.10.8.10">
    <property type="entry name" value="DNA helicase RuvA subunit, C-terminal domain"/>
    <property type="match status" value="1"/>
</dbReference>
<proteinExistence type="predicted"/>
<dbReference type="InterPro" id="IPR015940">
    <property type="entry name" value="UBA"/>
</dbReference>
<feature type="compositionally biased region" description="Basic and acidic residues" evidence="1">
    <location>
        <begin position="707"/>
        <end position="718"/>
    </location>
</feature>
<reference evidence="3" key="1">
    <citation type="submission" date="2023-01" db="EMBL/GenBank/DDBJ databases">
        <authorList>
            <person name="Van Ghelder C."/>
            <person name="Rancurel C."/>
        </authorList>
    </citation>
    <scope>NUCLEOTIDE SEQUENCE</scope>
    <source>
        <strain evidence="3">CNCM I-4278</strain>
    </source>
</reference>
<gene>
    <name evidence="3" type="ORF">PDIGIT_LOCUS1392</name>
</gene>
<protein>
    <recommendedName>
        <fullName evidence="2">UBA domain-containing protein</fullName>
    </recommendedName>
</protein>
<sequence length="823" mass="92763">MNSGGSETETGHRVQGLAFPEQATRDYAHHPPLETHHKFIPTCAHLPVRAALDPNRRLPTVQLPDCSSQLTSLRLDREMGIITEAIHRQAPHTLPLEIPSPTWSEAENDLEQHLSFSAADDDPFKWDDIVNLDDIAPLDDIIPVEDMRISRDVPLSPQGLGRKDSITYSMAFYSPPKPERDTTDSDGFRLSNVPYNHIASQMKRRNKSRNLNIAIIEEKDKRMTTDDFILSPLPIPFDEWKVNHAITPEVAEGVVLQILKSLDNLDDLFACAVINRGFYRVFKRNELELMKLALRKMSPPAWEHREICYPGHDEPEEEELDLPRQEYTAESYLRAFTRDMYIISATKSLIKDKCQSFLRPEISAAIDSEDPVESARVDDALWRIWTFCKLFGSRKGREDDVTSQMDWLQGGKLVHQQTCSSSAPMWDEMNETLASAPECFAMGNEGGLKAEQLFDMMELWNCLGVLLQKIEGRTIQAREYGIFDRTDIRGGDIDGEEMMLDEWYYFLLAQGLFTVLELAGPCQQTADSSVFNVASRHGLLNWTPPAPGGTRRNFLKEAASRVYEDEIAHVYAESSTKEVNRVLSKQRIQRHINEIRSRRISDEPVAEIRVSLDGSNNSEWDDADVSLSRPRSHHRKSVNNLVTHIPSLSSVRQISATSNLAQEIAVGLSRTPSPHSPSRRVVAMPLLPSPPPSTVPSNRDSMPMPSLHDHPAFRRSDTSHSLPPVNEYHHPAYAHERRPSFSSSVGSSGAGSSESRAAFQQHPLQRSMHETDGADNTVARAVHRIVEMGFTPEQARQALRMTDLGDGLRVDRAVELLIRDMSA</sequence>
<comment type="caution">
    <text evidence="3">The sequence shown here is derived from an EMBL/GenBank/DDBJ whole genome shotgun (WGS) entry which is preliminary data.</text>
</comment>
<dbReference type="EMBL" id="CAOQHR010000001">
    <property type="protein sequence ID" value="CAI6262168.1"/>
    <property type="molecule type" value="Genomic_DNA"/>
</dbReference>
<evidence type="ECO:0000256" key="1">
    <source>
        <dbReference type="SAM" id="MobiDB-lite"/>
    </source>
</evidence>
<dbReference type="SUPFAM" id="SSF46934">
    <property type="entry name" value="UBA-like"/>
    <property type="match status" value="1"/>
</dbReference>
<evidence type="ECO:0000313" key="3">
    <source>
        <dbReference type="EMBL" id="CAI6262168.1"/>
    </source>
</evidence>
<dbReference type="CDD" id="cd14270">
    <property type="entry name" value="UBA"/>
    <property type="match status" value="1"/>
</dbReference>
<feature type="compositionally biased region" description="Basic and acidic residues" evidence="1">
    <location>
        <begin position="727"/>
        <end position="739"/>
    </location>
</feature>
<feature type="region of interest" description="Disordered" evidence="1">
    <location>
        <begin position="685"/>
        <end position="772"/>
    </location>
</feature>
<feature type="domain" description="UBA" evidence="2">
    <location>
        <begin position="773"/>
        <end position="820"/>
    </location>
</feature>
<evidence type="ECO:0000313" key="4">
    <source>
        <dbReference type="Proteomes" id="UP001152607"/>
    </source>
</evidence>
<name>A0A9W4U4R7_9PLEO</name>
<dbReference type="OrthoDB" id="5376710at2759"/>
<evidence type="ECO:0000259" key="2">
    <source>
        <dbReference type="PROSITE" id="PS50030"/>
    </source>
</evidence>
<feature type="compositionally biased region" description="Low complexity" evidence="1">
    <location>
        <begin position="740"/>
        <end position="758"/>
    </location>
</feature>
<dbReference type="Pfam" id="PF00627">
    <property type="entry name" value="UBA"/>
    <property type="match status" value="1"/>
</dbReference>
<keyword evidence="4" id="KW-1185">Reference proteome</keyword>
<dbReference type="AlphaFoldDB" id="A0A9W4U4R7"/>
<dbReference type="InterPro" id="IPR009060">
    <property type="entry name" value="UBA-like_sf"/>
</dbReference>
<organism evidence="3 4">
    <name type="scientific">Periconia digitata</name>
    <dbReference type="NCBI Taxonomy" id="1303443"/>
    <lineage>
        <taxon>Eukaryota</taxon>
        <taxon>Fungi</taxon>
        <taxon>Dikarya</taxon>
        <taxon>Ascomycota</taxon>
        <taxon>Pezizomycotina</taxon>
        <taxon>Dothideomycetes</taxon>
        <taxon>Pleosporomycetidae</taxon>
        <taxon>Pleosporales</taxon>
        <taxon>Massarineae</taxon>
        <taxon>Periconiaceae</taxon>
        <taxon>Periconia</taxon>
    </lineage>
</organism>
<dbReference type="Proteomes" id="UP001152607">
    <property type="component" value="Unassembled WGS sequence"/>
</dbReference>
<accession>A0A9W4U4R7</accession>